<dbReference type="InterPro" id="IPR000064">
    <property type="entry name" value="NLP_P60_dom"/>
</dbReference>
<keyword evidence="4" id="KW-0788">Thiol protease</keyword>
<dbReference type="InterPro" id="IPR051202">
    <property type="entry name" value="Peptidase_C40"/>
</dbReference>
<evidence type="ECO:0000256" key="3">
    <source>
        <dbReference type="ARBA" id="ARBA00022801"/>
    </source>
</evidence>
<reference evidence="7 8" key="1">
    <citation type="submission" date="2020-01" db="EMBL/GenBank/DDBJ databases">
        <title>Paenibacillus soybeanensis sp. nov. isolated from the nodules of soybean (Glycine max(L.) Merr).</title>
        <authorList>
            <person name="Wang H."/>
        </authorList>
    </citation>
    <scope>NUCLEOTIDE SEQUENCE [LARGE SCALE GENOMIC DNA]</scope>
    <source>
        <strain evidence="7 8">T1</strain>
    </source>
</reference>
<dbReference type="InterPro" id="IPR012854">
    <property type="entry name" value="Cu_amine_oxidase-like_N"/>
</dbReference>
<keyword evidence="5" id="KW-0732">Signal</keyword>
<feature type="domain" description="NlpC/P60" evidence="6">
    <location>
        <begin position="179"/>
        <end position="307"/>
    </location>
</feature>
<evidence type="ECO:0000313" key="8">
    <source>
        <dbReference type="Proteomes" id="UP000665561"/>
    </source>
</evidence>
<feature type="signal peptide" evidence="5">
    <location>
        <begin position="1"/>
        <end position="20"/>
    </location>
</feature>
<dbReference type="InterPro" id="IPR036582">
    <property type="entry name" value="Mao_N_sf"/>
</dbReference>
<dbReference type="RefSeq" id="WP_161740846.1">
    <property type="nucleotide sequence ID" value="NZ_JAAAMV010000001.1"/>
</dbReference>
<dbReference type="Gene3D" id="3.90.1720.10">
    <property type="entry name" value="endopeptidase domain like (from Nostoc punctiforme)"/>
    <property type="match status" value="1"/>
</dbReference>
<dbReference type="Pfam" id="PF07833">
    <property type="entry name" value="Cu_amine_oxidN1"/>
    <property type="match status" value="1"/>
</dbReference>
<dbReference type="Proteomes" id="UP000665561">
    <property type="component" value="Unassembled WGS sequence"/>
</dbReference>
<dbReference type="PROSITE" id="PS51935">
    <property type="entry name" value="NLPC_P60"/>
    <property type="match status" value="1"/>
</dbReference>
<evidence type="ECO:0000259" key="6">
    <source>
        <dbReference type="PROSITE" id="PS51935"/>
    </source>
</evidence>
<evidence type="ECO:0000256" key="4">
    <source>
        <dbReference type="ARBA" id="ARBA00022807"/>
    </source>
</evidence>
<organism evidence="7 8">
    <name type="scientific">Paenibacillus glycinis</name>
    <dbReference type="NCBI Taxonomy" id="2697035"/>
    <lineage>
        <taxon>Bacteria</taxon>
        <taxon>Bacillati</taxon>
        <taxon>Bacillota</taxon>
        <taxon>Bacilli</taxon>
        <taxon>Bacillales</taxon>
        <taxon>Paenibacillaceae</taxon>
        <taxon>Paenibacillus</taxon>
    </lineage>
</organism>
<keyword evidence="2" id="KW-0645">Protease</keyword>
<accession>A0ABW9XJM4</accession>
<sequence length="307" mass="33149">MKRYMLILIAALLLSSCVTACAGKDDAVGSKAANAGNVVHLRTQGDARVFEADGLKQNGRLWIPADRAAALLNYRYAVNPKSRTAAMGFGDPLYTLSMNSASAKIGDDVVQLREAPRMVGHTLYLEVGSLSQLLQTPVRWDKASNTIVVSPRPGGEPTKNTTMDIRGNTMRAESVDSDNGKAREAIAFAKTLLSTPYAFNAEPYAQSHAFDSSSFMQYVFGHVGVALPRTAKSQSTVGANVSRNNLMPGDLVFFYTPGRFGSNDAVGNVGLYLGGNKIIQTYGNPGVTITALEGDWDKRFMWARRVL</sequence>
<feature type="chain" id="PRO_5045342090" description="NlpC/P60 domain-containing protein" evidence="5">
    <location>
        <begin position="21"/>
        <end position="307"/>
    </location>
</feature>
<dbReference type="PROSITE" id="PS51257">
    <property type="entry name" value="PROKAR_LIPOPROTEIN"/>
    <property type="match status" value="1"/>
</dbReference>
<dbReference type="PANTHER" id="PTHR47053">
    <property type="entry name" value="MUREIN DD-ENDOPEPTIDASE MEPH-RELATED"/>
    <property type="match status" value="1"/>
</dbReference>
<keyword evidence="8" id="KW-1185">Reference proteome</keyword>
<comment type="similarity">
    <text evidence="1">Belongs to the peptidase C40 family.</text>
</comment>
<evidence type="ECO:0000256" key="1">
    <source>
        <dbReference type="ARBA" id="ARBA00007074"/>
    </source>
</evidence>
<gene>
    <name evidence="7" type="ORF">GT019_02540</name>
</gene>
<evidence type="ECO:0000256" key="2">
    <source>
        <dbReference type="ARBA" id="ARBA00022670"/>
    </source>
</evidence>
<dbReference type="Pfam" id="PF00877">
    <property type="entry name" value="NLPC_P60"/>
    <property type="match status" value="1"/>
</dbReference>
<evidence type="ECO:0000313" key="7">
    <source>
        <dbReference type="EMBL" id="NBD22746.1"/>
    </source>
</evidence>
<protein>
    <recommendedName>
        <fullName evidence="6">NlpC/P60 domain-containing protein</fullName>
    </recommendedName>
</protein>
<dbReference type="SUPFAM" id="SSF54001">
    <property type="entry name" value="Cysteine proteinases"/>
    <property type="match status" value="1"/>
</dbReference>
<name>A0ABW9XJM4_9BACL</name>
<dbReference type="InterPro" id="IPR038765">
    <property type="entry name" value="Papain-like_cys_pep_sf"/>
</dbReference>
<keyword evidence="3" id="KW-0378">Hydrolase</keyword>
<dbReference type="EMBL" id="JAAAMV010000001">
    <property type="protein sequence ID" value="NBD22746.1"/>
    <property type="molecule type" value="Genomic_DNA"/>
</dbReference>
<comment type="caution">
    <text evidence="7">The sequence shown here is derived from an EMBL/GenBank/DDBJ whole genome shotgun (WGS) entry which is preliminary data.</text>
</comment>
<dbReference type="SUPFAM" id="SSF55383">
    <property type="entry name" value="Copper amine oxidase, domain N"/>
    <property type="match status" value="1"/>
</dbReference>
<dbReference type="PANTHER" id="PTHR47053:SF1">
    <property type="entry name" value="MUREIN DD-ENDOPEPTIDASE MEPH-RELATED"/>
    <property type="match status" value="1"/>
</dbReference>
<evidence type="ECO:0000256" key="5">
    <source>
        <dbReference type="SAM" id="SignalP"/>
    </source>
</evidence>
<proteinExistence type="inferred from homology"/>